<proteinExistence type="predicted"/>
<feature type="domain" description="NAD(P)-binding" evidence="1">
    <location>
        <begin position="11"/>
        <end position="169"/>
    </location>
</feature>
<dbReference type="Gene3D" id="3.90.25.10">
    <property type="entry name" value="UDP-galactose 4-epimerase, domain 1"/>
    <property type="match status" value="1"/>
</dbReference>
<dbReference type="PANTHER" id="PTHR43162">
    <property type="match status" value="1"/>
</dbReference>
<dbReference type="RefSeq" id="WP_069109275.1">
    <property type="nucleotide sequence ID" value="NZ_FNUC01000004.1"/>
</dbReference>
<dbReference type="EMBL" id="FNUC01000004">
    <property type="protein sequence ID" value="SEF15174.1"/>
    <property type="molecule type" value="Genomic_DNA"/>
</dbReference>
<dbReference type="InterPro" id="IPR051604">
    <property type="entry name" value="Ergot_Alk_Oxidoreductase"/>
</dbReference>
<dbReference type="InterPro" id="IPR016040">
    <property type="entry name" value="NAD(P)-bd_dom"/>
</dbReference>
<dbReference type="Pfam" id="PF13460">
    <property type="entry name" value="NAD_binding_10"/>
    <property type="match status" value="1"/>
</dbReference>
<dbReference type="AlphaFoldDB" id="A0A1H5PN89"/>
<dbReference type="STRING" id="561176.SAMN04488561_4871"/>
<evidence type="ECO:0000259" key="1">
    <source>
        <dbReference type="Pfam" id="PF13460"/>
    </source>
</evidence>
<dbReference type="OrthoDB" id="3243290at2"/>
<keyword evidence="3" id="KW-1185">Reference proteome</keyword>
<reference evidence="3" key="1">
    <citation type="submission" date="2016-10" db="EMBL/GenBank/DDBJ databases">
        <authorList>
            <person name="Varghese N."/>
            <person name="Submissions S."/>
        </authorList>
    </citation>
    <scope>NUCLEOTIDE SEQUENCE [LARGE SCALE GENOMIC DNA]</scope>
    <source>
        <strain evidence="3">DSM 45237</strain>
    </source>
</reference>
<dbReference type="InterPro" id="IPR036291">
    <property type="entry name" value="NAD(P)-bd_dom_sf"/>
</dbReference>
<organism evidence="2 3">
    <name type="scientific">Jiangella alba</name>
    <dbReference type="NCBI Taxonomy" id="561176"/>
    <lineage>
        <taxon>Bacteria</taxon>
        <taxon>Bacillati</taxon>
        <taxon>Actinomycetota</taxon>
        <taxon>Actinomycetes</taxon>
        <taxon>Jiangellales</taxon>
        <taxon>Jiangellaceae</taxon>
        <taxon>Jiangella</taxon>
    </lineage>
</organism>
<dbReference type="Proteomes" id="UP000181980">
    <property type="component" value="Unassembled WGS sequence"/>
</dbReference>
<dbReference type="SUPFAM" id="SSF51735">
    <property type="entry name" value="NAD(P)-binding Rossmann-fold domains"/>
    <property type="match status" value="1"/>
</dbReference>
<dbReference type="PANTHER" id="PTHR43162:SF1">
    <property type="entry name" value="PRESTALK A DIFFERENTIATION PROTEIN A"/>
    <property type="match status" value="1"/>
</dbReference>
<evidence type="ECO:0000313" key="2">
    <source>
        <dbReference type="EMBL" id="SEF15174.1"/>
    </source>
</evidence>
<sequence length="274" mass="29170">MSHDPQILVLGGTGKTGRRVTDRLRAQGLGVRAASRHGAVRFDWADESTWAPAVDGAVAAYVVQDDARPDLVRPFAELAVARGVERFVLLSARAWADLGDSLEAEEAVRASGAAWTVLRPAWFAQNFAEAPFISDDVATGALPLPTGDGLEPFVDLDDVAEIAAAALTSDRHDGAVYDLSGPRALSWAEALAEIGRASGRDLRHVDVTADEYVAHLVGRGFPAEVATEIGRYLGHIRAGLSAHLSDGVQRALGREPRDFTVYVRDAAAAGAWRV</sequence>
<accession>A0A1H5PN89</accession>
<protein>
    <submittedName>
        <fullName evidence="2">Uncharacterized conserved protein YbjT, contains NAD(P)-binding and DUF2867 domains</fullName>
    </submittedName>
</protein>
<name>A0A1H5PN89_9ACTN</name>
<evidence type="ECO:0000313" key="3">
    <source>
        <dbReference type="Proteomes" id="UP000181980"/>
    </source>
</evidence>
<dbReference type="Gene3D" id="3.40.50.720">
    <property type="entry name" value="NAD(P)-binding Rossmann-like Domain"/>
    <property type="match status" value="1"/>
</dbReference>
<gene>
    <name evidence="2" type="ORF">SAMN04488561_4871</name>
</gene>